<dbReference type="eggNOG" id="KOG3770">
    <property type="taxonomic scope" value="Eukaryota"/>
</dbReference>
<keyword evidence="8" id="KW-0472">Membrane</keyword>
<dbReference type="PANTHER" id="PTHR10340:SF57">
    <property type="entry name" value="METALLOPHOS DOMAIN-CONTAINING PROTEIN"/>
    <property type="match status" value="1"/>
</dbReference>
<keyword evidence="5" id="KW-0378">Hydrolase</keyword>
<keyword evidence="3" id="KW-0479">Metal-binding</keyword>
<sequence length="403" mass="45789">SRPAGRFGDHNCDSPWDLVESAAKAMKSKHGDNIEFVLWTGDGVAHSPGVSGDHQLERLKNLTHLLRHTFSSQFVFPVLGHDDPNPGLHFGQGYRDVANYWRPWLPTEAIQTFNKGGYYTIERKLQKLRLVMLNTNLCSDIVGNEEDPAGQWAWLEETLQKSQRNRETVYLVGHMPPGVDERQNGGISPYHEVFQARFNQRYLRLVRKYSDIIVGQFFGHLHSDSFRIVYSDTGRPVSWIFLTPAVSPKKTPSGANNPGLRLYKFDTDSGQVLDYRQYYLDLDAANRQNVAEWQPEYNFTDHYGLNEVSAHELHNLVESFAVQEGATLFSRYYRANSVRFHHNTEGCDASCAHTHYCAITRLDYQEFRSCLETAASALASAGVIALCIPWSLLVLLLMPLLHA</sequence>
<protein>
    <recommendedName>
        <fullName evidence="9">Sphingomyelin phosphodiesterase C-terminal domain-containing protein</fullName>
    </recommendedName>
</protein>
<evidence type="ECO:0000256" key="3">
    <source>
        <dbReference type="ARBA" id="ARBA00022723"/>
    </source>
</evidence>
<dbReference type="STRING" id="136037.A0A067RJ29"/>
<keyword evidence="8" id="KW-1133">Transmembrane helix</keyword>
<evidence type="ECO:0000256" key="6">
    <source>
        <dbReference type="ARBA" id="ARBA00022833"/>
    </source>
</evidence>
<evidence type="ECO:0000256" key="2">
    <source>
        <dbReference type="ARBA" id="ARBA00008234"/>
    </source>
</evidence>
<dbReference type="FunCoup" id="A0A067RJ29">
    <property type="interactions" value="2"/>
</dbReference>
<dbReference type="InParanoid" id="A0A067RJ29"/>
<feature type="non-terminal residue" evidence="10">
    <location>
        <position position="403"/>
    </location>
</feature>
<name>A0A067RJ29_ZOONE</name>
<evidence type="ECO:0000313" key="11">
    <source>
        <dbReference type="Proteomes" id="UP000027135"/>
    </source>
</evidence>
<reference evidence="10 11" key="1">
    <citation type="journal article" date="2014" name="Nat. Commun.">
        <title>Molecular traces of alternative social organization in a termite genome.</title>
        <authorList>
            <person name="Terrapon N."/>
            <person name="Li C."/>
            <person name="Robertson H.M."/>
            <person name="Ji L."/>
            <person name="Meng X."/>
            <person name="Booth W."/>
            <person name="Chen Z."/>
            <person name="Childers C.P."/>
            <person name="Glastad K.M."/>
            <person name="Gokhale K."/>
            <person name="Gowin J."/>
            <person name="Gronenberg W."/>
            <person name="Hermansen R.A."/>
            <person name="Hu H."/>
            <person name="Hunt B.G."/>
            <person name="Huylmans A.K."/>
            <person name="Khalil S.M."/>
            <person name="Mitchell R.D."/>
            <person name="Munoz-Torres M.C."/>
            <person name="Mustard J.A."/>
            <person name="Pan H."/>
            <person name="Reese J.T."/>
            <person name="Scharf M.E."/>
            <person name="Sun F."/>
            <person name="Vogel H."/>
            <person name="Xiao J."/>
            <person name="Yang W."/>
            <person name="Yang Z."/>
            <person name="Yang Z."/>
            <person name="Zhou J."/>
            <person name="Zhu J."/>
            <person name="Brent C.S."/>
            <person name="Elsik C.G."/>
            <person name="Goodisman M.A."/>
            <person name="Liberles D.A."/>
            <person name="Roe R.M."/>
            <person name="Vargo E.L."/>
            <person name="Vilcinskas A."/>
            <person name="Wang J."/>
            <person name="Bornberg-Bauer E."/>
            <person name="Korb J."/>
            <person name="Zhang G."/>
            <person name="Liebig J."/>
        </authorList>
    </citation>
    <scope>NUCLEOTIDE SEQUENCE [LARGE SCALE GENOMIC DNA]</scope>
    <source>
        <tissue evidence="10">Whole organism</tissue>
    </source>
</reference>
<dbReference type="CDD" id="cd00842">
    <property type="entry name" value="MPP_ASMase"/>
    <property type="match status" value="1"/>
</dbReference>
<keyword evidence="4" id="KW-0732">Signal</keyword>
<feature type="transmembrane region" description="Helical" evidence="8">
    <location>
        <begin position="377"/>
        <end position="401"/>
    </location>
</feature>
<dbReference type="EMBL" id="KK852603">
    <property type="protein sequence ID" value="KDR20460.1"/>
    <property type="molecule type" value="Genomic_DNA"/>
</dbReference>
<dbReference type="GO" id="GO:0008081">
    <property type="term" value="F:phosphoric diester hydrolase activity"/>
    <property type="evidence" value="ECO:0007669"/>
    <property type="project" value="TreeGrafter"/>
</dbReference>
<organism evidence="10 11">
    <name type="scientific">Zootermopsis nevadensis</name>
    <name type="common">Dampwood termite</name>
    <dbReference type="NCBI Taxonomy" id="136037"/>
    <lineage>
        <taxon>Eukaryota</taxon>
        <taxon>Metazoa</taxon>
        <taxon>Ecdysozoa</taxon>
        <taxon>Arthropoda</taxon>
        <taxon>Hexapoda</taxon>
        <taxon>Insecta</taxon>
        <taxon>Pterygota</taxon>
        <taxon>Neoptera</taxon>
        <taxon>Polyneoptera</taxon>
        <taxon>Dictyoptera</taxon>
        <taxon>Blattodea</taxon>
        <taxon>Blattoidea</taxon>
        <taxon>Termitoidae</taxon>
        <taxon>Termopsidae</taxon>
        <taxon>Zootermopsis</taxon>
    </lineage>
</organism>
<keyword evidence="7" id="KW-0325">Glycoprotein</keyword>
<evidence type="ECO:0000256" key="5">
    <source>
        <dbReference type="ARBA" id="ARBA00022801"/>
    </source>
</evidence>
<evidence type="ECO:0000313" key="10">
    <source>
        <dbReference type="EMBL" id="KDR20460.1"/>
    </source>
</evidence>
<dbReference type="AlphaFoldDB" id="A0A067RJ29"/>
<evidence type="ECO:0000256" key="7">
    <source>
        <dbReference type="ARBA" id="ARBA00023180"/>
    </source>
</evidence>
<dbReference type="InterPro" id="IPR041805">
    <property type="entry name" value="ASMase/PPN1_MPP"/>
</dbReference>
<dbReference type="InterPro" id="IPR029052">
    <property type="entry name" value="Metallo-depent_PP-like"/>
</dbReference>
<feature type="non-terminal residue" evidence="10">
    <location>
        <position position="1"/>
    </location>
</feature>
<keyword evidence="6" id="KW-0862">Zinc</keyword>
<evidence type="ECO:0000256" key="4">
    <source>
        <dbReference type="ARBA" id="ARBA00022729"/>
    </source>
</evidence>
<evidence type="ECO:0000259" key="9">
    <source>
        <dbReference type="Pfam" id="PF19272"/>
    </source>
</evidence>
<dbReference type="PANTHER" id="PTHR10340">
    <property type="entry name" value="SPHINGOMYELIN PHOSPHODIESTERASE"/>
    <property type="match status" value="1"/>
</dbReference>
<proteinExistence type="inferred from homology"/>
<evidence type="ECO:0000256" key="1">
    <source>
        <dbReference type="ARBA" id="ARBA00001947"/>
    </source>
</evidence>
<dbReference type="Pfam" id="PF19272">
    <property type="entry name" value="ASMase_C"/>
    <property type="match status" value="1"/>
</dbReference>
<comment type="cofactor">
    <cofactor evidence="1">
        <name>Zn(2+)</name>
        <dbReference type="ChEBI" id="CHEBI:29105"/>
    </cofactor>
</comment>
<dbReference type="InterPro" id="IPR045473">
    <property type="entry name" value="ASM_C"/>
</dbReference>
<keyword evidence="8" id="KW-0812">Transmembrane</keyword>
<dbReference type="SUPFAM" id="SSF56300">
    <property type="entry name" value="Metallo-dependent phosphatases"/>
    <property type="match status" value="1"/>
</dbReference>
<dbReference type="Proteomes" id="UP000027135">
    <property type="component" value="Unassembled WGS sequence"/>
</dbReference>
<gene>
    <name evidence="10" type="ORF">L798_04614</name>
</gene>
<feature type="domain" description="Sphingomyelin phosphodiesterase C-terminal" evidence="9">
    <location>
        <begin position="236"/>
        <end position="374"/>
    </location>
</feature>
<dbReference type="OMA" id="GNFWHIT"/>
<evidence type="ECO:0000256" key="8">
    <source>
        <dbReference type="SAM" id="Phobius"/>
    </source>
</evidence>
<comment type="similarity">
    <text evidence="2">Belongs to the acid sphingomyelinase family.</text>
</comment>
<keyword evidence="11" id="KW-1185">Reference proteome</keyword>
<dbReference type="Gene3D" id="3.60.21.10">
    <property type="match status" value="1"/>
</dbReference>
<accession>A0A067RJ29</accession>
<dbReference type="GO" id="GO:0046872">
    <property type="term" value="F:metal ion binding"/>
    <property type="evidence" value="ECO:0007669"/>
    <property type="project" value="UniProtKB-KW"/>
</dbReference>
<dbReference type="GO" id="GO:0005615">
    <property type="term" value="C:extracellular space"/>
    <property type="evidence" value="ECO:0007669"/>
    <property type="project" value="TreeGrafter"/>
</dbReference>